<dbReference type="OrthoDB" id="3294528at2"/>
<dbReference type="PANTHER" id="PTHR43133">
    <property type="entry name" value="RNA POLYMERASE ECF-TYPE SIGMA FACTO"/>
    <property type="match status" value="1"/>
</dbReference>
<dbReference type="Pfam" id="PF04542">
    <property type="entry name" value="Sigma70_r2"/>
    <property type="match status" value="1"/>
</dbReference>
<evidence type="ECO:0000256" key="5">
    <source>
        <dbReference type="ARBA" id="ARBA00023163"/>
    </source>
</evidence>
<evidence type="ECO:0000259" key="8">
    <source>
        <dbReference type="Pfam" id="PF08281"/>
    </source>
</evidence>
<evidence type="ECO:0000313" key="10">
    <source>
        <dbReference type="Proteomes" id="UP000321234"/>
    </source>
</evidence>
<keyword evidence="2" id="KW-0805">Transcription regulation</keyword>
<feature type="domain" description="RNA polymerase sigma-70 region 2" evidence="7">
    <location>
        <begin position="81"/>
        <end position="138"/>
    </location>
</feature>
<dbReference type="PANTHER" id="PTHR43133:SF50">
    <property type="entry name" value="ECF RNA POLYMERASE SIGMA FACTOR SIGM"/>
    <property type="match status" value="1"/>
</dbReference>
<gene>
    <name evidence="9" type="ORF">FMM08_08660</name>
</gene>
<feature type="domain" description="RNA polymerase sigma factor 70 region 4 type 2" evidence="8">
    <location>
        <begin position="165"/>
        <end position="217"/>
    </location>
</feature>
<reference evidence="9 10" key="1">
    <citation type="submission" date="2019-07" db="EMBL/GenBank/DDBJ databases">
        <title>Quadrisphaera sp. strain DD2A genome sequencing and assembly.</title>
        <authorList>
            <person name="Kim I."/>
        </authorList>
    </citation>
    <scope>NUCLEOTIDE SEQUENCE [LARGE SCALE GENOMIC DNA]</scope>
    <source>
        <strain evidence="9 10">DD2A</strain>
    </source>
</reference>
<comment type="caution">
    <text evidence="9">The sequence shown here is derived from an EMBL/GenBank/DDBJ whole genome shotgun (WGS) entry which is preliminary data.</text>
</comment>
<dbReference type="InterPro" id="IPR036388">
    <property type="entry name" value="WH-like_DNA-bd_sf"/>
</dbReference>
<dbReference type="InterPro" id="IPR039425">
    <property type="entry name" value="RNA_pol_sigma-70-like"/>
</dbReference>
<dbReference type="InterPro" id="IPR013249">
    <property type="entry name" value="RNA_pol_sigma70_r4_t2"/>
</dbReference>
<evidence type="ECO:0000256" key="4">
    <source>
        <dbReference type="ARBA" id="ARBA00023125"/>
    </source>
</evidence>
<name>A0A5C8ZGB5_9ACTN</name>
<feature type="compositionally biased region" description="Low complexity" evidence="6">
    <location>
        <begin position="1"/>
        <end position="10"/>
    </location>
</feature>
<keyword evidence="3" id="KW-0731">Sigma factor</keyword>
<dbReference type="GO" id="GO:0006352">
    <property type="term" value="P:DNA-templated transcription initiation"/>
    <property type="evidence" value="ECO:0007669"/>
    <property type="project" value="InterPro"/>
</dbReference>
<dbReference type="SUPFAM" id="SSF88946">
    <property type="entry name" value="Sigma2 domain of RNA polymerase sigma factors"/>
    <property type="match status" value="1"/>
</dbReference>
<dbReference type="SUPFAM" id="SSF88659">
    <property type="entry name" value="Sigma3 and sigma4 domains of RNA polymerase sigma factors"/>
    <property type="match status" value="1"/>
</dbReference>
<dbReference type="Gene3D" id="1.10.10.10">
    <property type="entry name" value="Winged helix-like DNA-binding domain superfamily/Winged helix DNA-binding domain"/>
    <property type="match status" value="1"/>
</dbReference>
<evidence type="ECO:0000259" key="7">
    <source>
        <dbReference type="Pfam" id="PF04542"/>
    </source>
</evidence>
<dbReference type="Proteomes" id="UP000321234">
    <property type="component" value="Unassembled WGS sequence"/>
</dbReference>
<evidence type="ECO:0000256" key="1">
    <source>
        <dbReference type="ARBA" id="ARBA00010641"/>
    </source>
</evidence>
<protein>
    <submittedName>
        <fullName evidence="9">Sigma-70 family RNA polymerase sigma factor</fullName>
    </submittedName>
</protein>
<evidence type="ECO:0000256" key="2">
    <source>
        <dbReference type="ARBA" id="ARBA00023015"/>
    </source>
</evidence>
<evidence type="ECO:0000256" key="3">
    <source>
        <dbReference type="ARBA" id="ARBA00023082"/>
    </source>
</evidence>
<evidence type="ECO:0000313" key="9">
    <source>
        <dbReference type="EMBL" id="TXR56912.1"/>
    </source>
</evidence>
<keyword evidence="10" id="KW-1185">Reference proteome</keyword>
<dbReference type="Gene3D" id="1.10.1740.10">
    <property type="match status" value="1"/>
</dbReference>
<feature type="region of interest" description="Disordered" evidence="6">
    <location>
        <begin position="1"/>
        <end position="66"/>
    </location>
</feature>
<keyword evidence="4" id="KW-0238">DNA-binding</keyword>
<accession>A0A5C8ZGB5</accession>
<dbReference type="Pfam" id="PF08281">
    <property type="entry name" value="Sigma70_r4_2"/>
    <property type="match status" value="1"/>
</dbReference>
<keyword evidence="5" id="KW-0804">Transcription</keyword>
<organism evidence="9 10">
    <name type="scientific">Quadrisphaera setariae</name>
    <dbReference type="NCBI Taxonomy" id="2593304"/>
    <lineage>
        <taxon>Bacteria</taxon>
        <taxon>Bacillati</taxon>
        <taxon>Actinomycetota</taxon>
        <taxon>Actinomycetes</taxon>
        <taxon>Kineosporiales</taxon>
        <taxon>Kineosporiaceae</taxon>
        <taxon>Quadrisphaera</taxon>
    </lineage>
</organism>
<dbReference type="InterPro" id="IPR013324">
    <property type="entry name" value="RNA_pol_sigma_r3/r4-like"/>
</dbReference>
<dbReference type="GO" id="GO:0016987">
    <property type="term" value="F:sigma factor activity"/>
    <property type="evidence" value="ECO:0007669"/>
    <property type="project" value="UniProtKB-KW"/>
</dbReference>
<dbReference type="EMBL" id="VKAC01000004">
    <property type="protein sequence ID" value="TXR56912.1"/>
    <property type="molecule type" value="Genomic_DNA"/>
</dbReference>
<evidence type="ECO:0000256" key="6">
    <source>
        <dbReference type="SAM" id="MobiDB-lite"/>
    </source>
</evidence>
<comment type="similarity">
    <text evidence="1">Belongs to the sigma-70 factor family. ECF subfamily.</text>
</comment>
<sequence>MSAAHRGAAPPRRRRSPARQATPGAPETSCRGSHHRGGARGDPVMSAVATTQDDDHPPPGPTAEAAPTFDDLFVQRWAATVRLALLLVDDEATAEDVAQEAFTGLLRHWHQLGDPSRAQSYLNRSVVNGARSALRRRRTARAWTPPHAPPDPSAEELALLGDERREVLAAVAALPQRQREVVVLRYWSQLDEAATAEAMGITRGTVKSTALKAMAALHRRLGGPSTSAGDPR</sequence>
<dbReference type="AlphaFoldDB" id="A0A5C8ZGB5"/>
<dbReference type="InterPro" id="IPR013325">
    <property type="entry name" value="RNA_pol_sigma_r2"/>
</dbReference>
<proteinExistence type="inferred from homology"/>
<dbReference type="NCBIfam" id="TIGR02937">
    <property type="entry name" value="sigma70-ECF"/>
    <property type="match status" value="1"/>
</dbReference>
<dbReference type="GO" id="GO:0003677">
    <property type="term" value="F:DNA binding"/>
    <property type="evidence" value="ECO:0007669"/>
    <property type="project" value="UniProtKB-KW"/>
</dbReference>
<dbReference type="CDD" id="cd06171">
    <property type="entry name" value="Sigma70_r4"/>
    <property type="match status" value="1"/>
</dbReference>
<dbReference type="InterPro" id="IPR007627">
    <property type="entry name" value="RNA_pol_sigma70_r2"/>
</dbReference>
<dbReference type="InterPro" id="IPR014284">
    <property type="entry name" value="RNA_pol_sigma-70_dom"/>
</dbReference>